<accession>A0A3R7HLK1</accession>
<dbReference type="OrthoDB" id="9032941at2"/>
<protein>
    <submittedName>
        <fullName evidence="3">Transporter</fullName>
    </submittedName>
</protein>
<dbReference type="AlphaFoldDB" id="A0A3R7HLK1"/>
<dbReference type="EMBL" id="MCAS01000034">
    <property type="protein sequence ID" value="RKF38167.1"/>
    <property type="molecule type" value="Genomic_DNA"/>
</dbReference>
<proteinExistence type="predicted"/>
<organism evidence="3 4">
    <name type="scientific">Paraburkholderia fungorum</name>
    <dbReference type="NCBI Taxonomy" id="134537"/>
    <lineage>
        <taxon>Bacteria</taxon>
        <taxon>Pseudomonadati</taxon>
        <taxon>Pseudomonadota</taxon>
        <taxon>Betaproteobacteria</taxon>
        <taxon>Burkholderiales</taxon>
        <taxon>Burkholderiaceae</taxon>
        <taxon>Paraburkholderia</taxon>
    </lineage>
</organism>
<feature type="signal peptide" evidence="1">
    <location>
        <begin position="1"/>
        <end position="22"/>
    </location>
</feature>
<dbReference type="InterPro" id="IPR051686">
    <property type="entry name" value="Lipoprotein_DolP"/>
</dbReference>
<dbReference type="Gene3D" id="3.30.1340.30">
    <property type="match status" value="1"/>
</dbReference>
<dbReference type="Proteomes" id="UP000283709">
    <property type="component" value="Unassembled WGS sequence"/>
</dbReference>
<dbReference type="PROSITE" id="PS50914">
    <property type="entry name" value="BON"/>
    <property type="match status" value="1"/>
</dbReference>
<sequence>MKTSKAIELVVAAWFVAASANAWSQTAGAASAANSAQGAQGASGTVASGAVAPVGRKADRALRRRVYAAIGKDKEISAGDISVIAKDGAVTLNGTVTDAAQIGEAETIVRGVSGVTSVTSKLMVKKPLGGM</sequence>
<dbReference type="PANTHER" id="PTHR34606:SF15">
    <property type="entry name" value="BON DOMAIN-CONTAINING PROTEIN"/>
    <property type="match status" value="1"/>
</dbReference>
<keyword evidence="1" id="KW-0732">Signal</keyword>
<feature type="chain" id="PRO_5018711162" evidence="1">
    <location>
        <begin position="23"/>
        <end position="131"/>
    </location>
</feature>
<dbReference type="PANTHER" id="PTHR34606">
    <property type="entry name" value="BON DOMAIN-CONTAINING PROTEIN"/>
    <property type="match status" value="1"/>
</dbReference>
<reference evidence="3 4" key="1">
    <citation type="submission" date="2016-07" db="EMBL/GenBank/DDBJ databases">
        <title>Genome analysis of Burkholderia fungorum ES3-20.</title>
        <authorList>
            <person name="Xu D."/>
            <person name="Yao R."/>
            <person name="Zheng S."/>
        </authorList>
    </citation>
    <scope>NUCLEOTIDE SEQUENCE [LARGE SCALE GENOMIC DNA]</scope>
    <source>
        <strain evidence="3 4">ES3-20</strain>
    </source>
</reference>
<evidence type="ECO:0000313" key="4">
    <source>
        <dbReference type="Proteomes" id="UP000283709"/>
    </source>
</evidence>
<dbReference type="SMART" id="SM00749">
    <property type="entry name" value="BON"/>
    <property type="match status" value="1"/>
</dbReference>
<comment type="caution">
    <text evidence="3">The sequence shown here is derived from an EMBL/GenBank/DDBJ whole genome shotgun (WGS) entry which is preliminary data.</text>
</comment>
<dbReference type="RefSeq" id="WP_120347168.1">
    <property type="nucleotide sequence ID" value="NZ_MCAS01000034.1"/>
</dbReference>
<dbReference type="InterPro" id="IPR014004">
    <property type="entry name" value="Transpt-assoc_nodulatn_dom_bac"/>
</dbReference>
<dbReference type="Pfam" id="PF04972">
    <property type="entry name" value="BON"/>
    <property type="match status" value="1"/>
</dbReference>
<feature type="domain" description="BON" evidence="2">
    <location>
        <begin position="58"/>
        <end position="126"/>
    </location>
</feature>
<evidence type="ECO:0000259" key="2">
    <source>
        <dbReference type="PROSITE" id="PS50914"/>
    </source>
</evidence>
<name>A0A3R7HLK1_9BURK</name>
<dbReference type="InterPro" id="IPR007055">
    <property type="entry name" value="BON_dom"/>
</dbReference>
<evidence type="ECO:0000313" key="3">
    <source>
        <dbReference type="EMBL" id="RKF38167.1"/>
    </source>
</evidence>
<gene>
    <name evidence="3" type="ORF">BCY88_06815</name>
</gene>
<evidence type="ECO:0000256" key="1">
    <source>
        <dbReference type="SAM" id="SignalP"/>
    </source>
</evidence>